<dbReference type="RefSeq" id="WP_349880038.1">
    <property type="nucleotide sequence ID" value="NZ_CP157974.1"/>
</dbReference>
<proteinExistence type="predicted"/>
<dbReference type="AlphaFoldDB" id="A0AAU7R6I8"/>
<evidence type="ECO:0000313" key="1">
    <source>
        <dbReference type="EMBL" id="XBT83774.1"/>
    </source>
</evidence>
<name>A0AAU7R6I8_9ACTN</name>
<protein>
    <recommendedName>
        <fullName evidence="2">Abi-like protein</fullName>
    </recommendedName>
</protein>
<gene>
    <name evidence="1" type="ORF">ABIH81_10100</name>
</gene>
<organism evidence="1">
    <name type="scientific">Micromonospora sp. HUAS YX12</name>
    <dbReference type="NCBI Taxonomy" id="3156396"/>
    <lineage>
        <taxon>Bacteria</taxon>
        <taxon>Bacillati</taxon>
        <taxon>Actinomycetota</taxon>
        <taxon>Actinomycetes</taxon>
        <taxon>Micromonosporales</taxon>
        <taxon>Micromonosporaceae</taxon>
        <taxon>Micromonospora</taxon>
    </lineage>
</organism>
<sequence>MTQHPHARTVHHWISPGRFHPYLAAAGGDESKACELYEWSVALTGASFEAFHYVEVVTRNAIDREMRAHLNELDCGIPWFLLEVSGKRHVQDGIDRNVAEVRARLRRDHSRKETRDQIIAGLSFGFWVSMLGSEHEQLWRDALHLAFPYSSGKRHDVASAMNALRVFRNRLAHHDSLLATDVPFRLSQMIDVVGWADPDAARWLRKIERVTDVHRLRPAARNDTVVVPAKNAWGLYQSARAYVCQAGRSFQSVDHLAFYSQRQILPEVPKILFRLDNVDWTVGEVNRLRATGERRDALLADIIEVSRKHGWTEGRYQVFGLTAPGSAGHLTLPTPIPHHGRGRGSAFTQGQRYVVRDRLRRARSTADL</sequence>
<accession>A0AAU7R6I8</accession>
<reference evidence="1" key="1">
    <citation type="submission" date="2024-06" db="EMBL/GenBank/DDBJ databases">
        <title>Micromonospora sp. strain HUAS YX12 genome sequences.</title>
        <authorList>
            <person name="Mo P."/>
        </authorList>
    </citation>
    <scope>NUCLEOTIDE SEQUENCE</scope>
    <source>
        <strain evidence="1">HUAS YX12</strain>
    </source>
</reference>
<dbReference type="EMBL" id="CP157974">
    <property type="protein sequence ID" value="XBT83774.1"/>
    <property type="molecule type" value="Genomic_DNA"/>
</dbReference>
<evidence type="ECO:0008006" key="2">
    <source>
        <dbReference type="Google" id="ProtNLM"/>
    </source>
</evidence>